<feature type="domain" description="DUF2264" evidence="1">
    <location>
        <begin position="13"/>
        <end position="359"/>
    </location>
</feature>
<dbReference type="PANTHER" id="PTHR35339">
    <property type="entry name" value="LINALOOL DEHYDRATASE_ISOMERASE DOMAIN-CONTAINING PROTEIN"/>
    <property type="match status" value="1"/>
</dbReference>
<dbReference type="Proteomes" id="UP000024001">
    <property type="component" value="Unassembled WGS sequence"/>
</dbReference>
<evidence type="ECO:0000259" key="1">
    <source>
        <dbReference type="Pfam" id="PF10022"/>
    </source>
</evidence>
<name>A0A031FYE6_9MICO</name>
<dbReference type="eggNOG" id="COG4289">
    <property type="taxonomic scope" value="Bacteria"/>
</dbReference>
<dbReference type="InterPro" id="IPR016624">
    <property type="entry name" value="UCP014753"/>
</dbReference>
<organism evidence="2 3">
    <name type="scientific">Microbacterium oleivorans</name>
    <dbReference type="NCBI Taxonomy" id="273677"/>
    <lineage>
        <taxon>Bacteria</taxon>
        <taxon>Bacillati</taxon>
        <taxon>Actinomycetota</taxon>
        <taxon>Actinomycetes</taxon>
        <taxon>Micrococcales</taxon>
        <taxon>Microbacteriaceae</taxon>
        <taxon>Microbacterium</taxon>
    </lineage>
</organism>
<gene>
    <name evidence="2" type="ORF">BW34_00723</name>
</gene>
<dbReference type="OrthoDB" id="9813465at2"/>
<reference evidence="2 3" key="1">
    <citation type="submission" date="2014-03" db="EMBL/GenBank/DDBJ databases">
        <title>Draft Genome Sequences of 13 Willow Endophytes.</title>
        <authorList>
            <person name="Gan H.Y."/>
            <person name="Gan H.M."/>
            <person name="Savka M.A."/>
            <person name="Hudson A.O."/>
        </authorList>
    </citation>
    <scope>NUCLEOTIDE SEQUENCE [LARGE SCALE GENOMIC DNA]</scope>
    <source>
        <strain evidence="2 3">RIT293</strain>
    </source>
</reference>
<evidence type="ECO:0000313" key="3">
    <source>
        <dbReference type="Proteomes" id="UP000024001"/>
    </source>
</evidence>
<sequence length="646" mass="68555">MAVEGPPSREWGRADWVAHADTLLGAAMRHASPGGGRILFPGAEGGYGRDVDGLEGFARTLLLAGFRIAGERGLGVDEVIAFVRRGITTGVDPSAPDRWVRPDEHGQAKVEAASIALVLDLTRPWVWQALDPVTRQRAIDWFAPVVGDDTYPRTNWVWFRIVVETFLRSVGGPWSADDIAADLACHDSFVREGGWLSDGEERSYDHYVGWALHVYPVLWSRMSGAADLAGGRTTGDIARLDRFLDDALALVGGDGSPLIQGRSLIYRFAAAAVFWIGVIAETPSHSAGRLRHAAEKIVRHFAERGAPDADGLLTMGWHGEWRALAQSYSGPGSPYWAVKGLMGIMLPADHPVWSAPREPVPVETGDVLRAVTSPGWIVSGTADDGIVRVINHGTDHSAPGAVSTDSPLYARIGYSTATAPLLDARAWLEPLEQSVVLRDAAGRITHRSGMHLLGVRVDDGPSCRVGVASAVWDAHGIEPQQTTHAHGSGFSGAARSAGRLRVDSLVRGSLEIRLIRVTDIAAGVGGLRLRVGGWPVAGSDPRVRVSGGTAEVASEGLTSGVRSLSGGTAQVVRREDASPLGASALVPVVEVDALVDDVVAVAVELRGAGAPVRTEVMVTFEADDVAITWPDGCRSRTALLPLTAHS</sequence>
<dbReference type="PANTHER" id="PTHR35339:SF4">
    <property type="entry name" value="LINALOOL DEHYDRATASE_ISOMERASE DOMAIN-CONTAINING PROTEIN"/>
    <property type="match status" value="1"/>
</dbReference>
<keyword evidence="3" id="KW-1185">Reference proteome</keyword>
<dbReference type="EMBL" id="JFYO01000002">
    <property type="protein sequence ID" value="EZP29206.1"/>
    <property type="molecule type" value="Genomic_DNA"/>
</dbReference>
<comment type="caution">
    <text evidence="2">The sequence shown here is derived from an EMBL/GenBank/DDBJ whole genome shotgun (WGS) entry which is preliminary data.</text>
</comment>
<dbReference type="PATRIC" id="fig|273677.3.peg.708"/>
<accession>A0A031FYE6</accession>
<evidence type="ECO:0000313" key="2">
    <source>
        <dbReference type="EMBL" id="EZP29206.1"/>
    </source>
</evidence>
<dbReference type="AlphaFoldDB" id="A0A031FYE6"/>
<dbReference type="Pfam" id="PF10022">
    <property type="entry name" value="DUF2264"/>
    <property type="match status" value="1"/>
</dbReference>
<dbReference type="InterPro" id="IPR049349">
    <property type="entry name" value="DUF2264_N"/>
</dbReference>
<proteinExistence type="predicted"/>
<dbReference type="RefSeq" id="WP_036309644.1">
    <property type="nucleotide sequence ID" value="NZ_JFYO01000002.1"/>
</dbReference>
<protein>
    <recommendedName>
        <fullName evidence="1">DUF2264 domain-containing protein</fullName>
    </recommendedName>
</protein>